<dbReference type="EMBL" id="GBXM01025660">
    <property type="protein sequence ID" value="JAH82917.1"/>
    <property type="molecule type" value="Transcribed_RNA"/>
</dbReference>
<proteinExistence type="predicted"/>
<reference evidence="1" key="1">
    <citation type="submission" date="2014-11" db="EMBL/GenBank/DDBJ databases">
        <authorList>
            <person name="Amaro Gonzalez C."/>
        </authorList>
    </citation>
    <scope>NUCLEOTIDE SEQUENCE</scope>
</reference>
<evidence type="ECO:0000313" key="1">
    <source>
        <dbReference type="EMBL" id="JAH68225.1"/>
    </source>
</evidence>
<reference evidence="1" key="2">
    <citation type="journal article" date="2015" name="Fish Shellfish Immunol.">
        <title>Early steps in the European eel (Anguilla anguilla)-Vibrio vulnificus interaction in the gills: Role of the RtxA13 toxin.</title>
        <authorList>
            <person name="Callol A."/>
            <person name="Pajuelo D."/>
            <person name="Ebbesson L."/>
            <person name="Teles M."/>
            <person name="MacKenzie S."/>
            <person name="Amaro C."/>
        </authorList>
    </citation>
    <scope>NUCLEOTIDE SEQUENCE</scope>
</reference>
<accession>A0A0E9USQ5</accession>
<dbReference type="AlphaFoldDB" id="A0A0E9USQ5"/>
<organism evidence="1">
    <name type="scientific">Anguilla anguilla</name>
    <name type="common">European freshwater eel</name>
    <name type="synonym">Muraena anguilla</name>
    <dbReference type="NCBI Taxonomy" id="7936"/>
    <lineage>
        <taxon>Eukaryota</taxon>
        <taxon>Metazoa</taxon>
        <taxon>Chordata</taxon>
        <taxon>Craniata</taxon>
        <taxon>Vertebrata</taxon>
        <taxon>Euteleostomi</taxon>
        <taxon>Actinopterygii</taxon>
        <taxon>Neopterygii</taxon>
        <taxon>Teleostei</taxon>
        <taxon>Anguilliformes</taxon>
        <taxon>Anguillidae</taxon>
        <taxon>Anguilla</taxon>
    </lineage>
</organism>
<protein>
    <submittedName>
        <fullName evidence="1">Uncharacterized protein</fullName>
    </submittedName>
</protein>
<dbReference type="EMBL" id="GBXM01040352">
    <property type="protein sequence ID" value="JAH68225.1"/>
    <property type="molecule type" value="Transcribed_RNA"/>
</dbReference>
<sequence>MRVCPLLFNREFTLSLRKESLPPRAMVAVESCVGARLDCRG</sequence>
<name>A0A0E9USQ5_ANGAN</name>